<name>A0A891XJ22_9TELE</name>
<dbReference type="Gene3D" id="1.20.1080.10">
    <property type="entry name" value="Glycerol uptake facilitator protein"/>
    <property type="match status" value="1"/>
</dbReference>
<keyword evidence="4 7" id="KW-0472">Membrane</keyword>
<comment type="similarity">
    <text evidence="5">Belongs to the MIP/aquaporin (TC 1.A.8) family.</text>
</comment>
<dbReference type="AlphaFoldDB" id="A0A891XJ22"/>
<dbReference type="EMBL" id="MW281326">
    <property type="protein sequence ID" value="QRN45649.1"/>
    <property type="molecule type" value="mRNA"/>
</dbReference>
<dbReference type="Pfam" id="PF00230">
    <property type="entry name" value="MIP"/>
    <property type="match status" value="1"/>
</dbReference>
<evidence type="ECO:0000256" key="4">
    <source>
        <dbReference type="ARBA" id="ARBA00023136"/>
    </source>
</evidence>
<dbReference type="SUPFAM" id="SSF81338">
    <property type="entry name" value="Aquaporin-like"/>
    <property type="match status" value="1"/>
</dbReference>
<dbReference type="InterPro" id="IPR023266">
    <property type="entry name" value="Aquaporin_11"/>
</dbReference>
<dbReference type="PANTHER" id="PTHR21191:SF7">
    <property type="entry name" value="AQUAPORIN-11"/>
    <property type="match status" value="1"/>
</dbReference>
<evidence type="ECO:0000256" key="3">
    <source>
        <dbReference type="ARBA" id="ARBA00022989"/>
    </source>
</evidence>
<evidence type="ECO:0000256" key="6">
    <source>
        <dbReference type="SAM" id="MobiDB-lite"/>
    </source>
</evidence>
<feature type="transmembrane region" description="Helical" evidence="7">
    <location>
        <begin position="311"/>
        <end position="331"/>
    </location>
</feature>
<protein>
    <submittedName>
        <fullName evidence="8">AQP11</fullName>
    </submittedName>
</protein>
<reference evidence="8" key="1">
    <citation type="journal article" date="2021" name="Biochem. Genet.">
        <title>Cloning and Expression of Four Aquaporin Homologs from the Chinese Black Sleeper (Bostrychus sinensis): The Effects of Salinity Acclimation.</title>
        <authorList>
            <person name="Yang J."/>
            <person name="Zhang J."/>
            <person name="Wei K."/>
            <person name="Shen B."/>
        </authorList>
    </citation>
    <scope>NUCLEOTIDE SEQUENCE</scope>
</reference>
<keyword evidence="5" id="KW-0813">Transport</keyword>
<evidence type="ECO:0000256" key="5">
    <source>
        <dbReference type="RuleBase" id="RU000477"/>
    </source>
</evidence>
<accession>A0A891XJ22</accession>
<dbReference type="PRINTS" id="PR00783">
    <property type="entry name" value="MINTRINSICP"/>
</dbReference>
<dbReference type="PRINTS" id="PR02024">
    <property type="entry name" value="AQUAPORIN11"/>
</dbReference>
<organism evidence="8">
    <name type="scientific">Bostrychus sinensis</name>
    <name type="common">four-eyed sleeper</name>
    <dbReference type="NCBI Taxonomy" id="86224"/>
    <lineage>
        <taxon>Eukaryota</taxon>
        <taxon>Metazoa</taxon>
        <taxon>Chordata</taxon>
        <taxon>Craniata</taxon>
        <taxon>Vertebrata</taxon>
        <taxon>Euteleostomi</taxon>
        <taxon>Actinopterygii</taxon>
        <taxon>Neopterygii</taxon>
        <taxon>Teleostei</taxon>
        <taxon>Neoteleostei</taxon>
        <taxon>Acanthomorphata</taxon>
        <taxon>Gobiaria</taxon>
        <taxon>Gobiiformes</taxon>
        <taxon>Eleotroidei</taxon>
        <taxon>Eleotridae</taxon>
        <taxon>Butinae</taxon>
        <taxon>Bostrychus</taxon>
    </lineage>
</organism>
<evidence type="ECO:0000256" key="2">
    <source>
        <dbReference type="ARBA" id="ARBA00022692"/>
    </source>
</evidence>
<dbReference type="InterPro" id="IPR051883">
    <property type="entry name" value="AQP11/12_channel"/>
</dbReference>
<keyword evidence="3 7" id="KW-1133">Transmembrane helix</keyword>
<feature type="compositionally biased region" description="Low complexity" evidence="6">
    <location>
        <begin position="30"/>
        <end position="41"/>
    </location>
</feature>
<dbReference type="GO" id="GO:0016020">
    <property type="term" value="C:membrane"/>
    <property type="evidence" value="ECO:0007669"/>
    <property type="project" value="UniProtKB-SubCell"/>
</dbReference>
<feature type="region of interest" description="Disordered" evidence="6">
    <location>
        <begin position="21"/>
        <end position="72"/>
    </location>
</feature>
<keyword evidence="2 5" id="KW-0812">Transmembrane</keyword>
<proteinExistence type="evidence at transcript level"/>
<sequence length="337" mass="36157">MFQRFVDVFTGVSRSAVELNLFSKGGGNPRSSRTSVRTHVSPGTDSPWSGRSSSERGPQVHPSPGQSAGWADMAAEEAEGAAGRADVAVSLALLTGVVLLSDGVRRMLGRVFAHSRLEVYAAELVSTLQLCCCTHELRVLSEVGGIERRLAHSLTYLAAVVHGLTFKGALGNPAGTLVHVYRQKLALGEALRRIACQFAAATAARVVVRLVWSLGLSEMHVRHQAHDFQCTSPVHAPLADTAVELACAFVVQTAITHTRNLEEKFRVHAVAAVITTAVYAGGPSTGAVFNPALAFSTQFLCSGHSLPEYCLVYWLGPVLGMLGSVLLSDWLERLFWR</sequence>
<evidence type="ECO:0000256" key="1">
    <source>
        <dbReference type="ARBA" id="ARBA00004141"/>
    </source>
</evidence>
<evidence type="ECO:0000313" key="8">
    <source>
        <dbReference type="EMBL" id="QRN45649.1"/>
    </source>
</evidence>
<dbReference type="InterPro" id="IPR023271">
    <property type="entry name" value="Aquaporin-like"/>
</dbReference>
<comment type="subcellular location">
    <subcellularLocation>
        <location evidence="1">Membrane</location>
        <topology evidence="1">Multi-pass membrane protein</topology>
    </subcellularLocation>
</comment>
<dbReference type="GO" id="GO:0015267">
    <property type="term" value="F:channel activity"/>
    <property type="evidence" value="ECO:0007669"/>
    <property type="project" value="InterPro"/>
</dbReference>
<dbReference type="InterPro" id="IPR000425">
    <property type="entry name" value="MIP"/>
</dbReference>
<evidence type="ECO:0000256" key="7">
    <source>
        <dbReference type="SAM" id="Phobius"/>
    </source>
</evidence>
<dbReference type="PANTHER" id="PTHR21191">
    <property type="entry name" value="AQUAPORIN"/>
    <property type="match status" value="1"/>
</dbReference>
<feature type="compositionally biased region" description="Polar residues" evidence="6">
    <location>
        <begin position="43"/>
        <end position="56"/>
    </location>
</feature>
<dbReference type="GO" id="GO:0005737">
    <property type="term" value="C:cytoplasm"/>
    <property type="evidence" value="ECO:0007669"/>
    <property type="project" value="TreeGrafter"/>
</dbReference>